<reference evidence="6 7" key="1">
    <citation type="submission" date="2015-02" db="EMBL/GenBank/DDBJ databases">
        <title>Draft genome sequence of Pseudomonas stutzeri NT0128 isolated from wheat (Triticum turgidum) rhizosphere.</title>
        <authorList>
            <person name="Tovi N."/>
            <person name="Frenk S."/>
            <person name="Hadar Y."/>
            <person name="Minz D."/>
        </authorList>
    </citation>
    <scope>NUCLEOTIDE SEQUENCE [LARGE SCALE GENOMIC DNA]</scope>
    <source>
        <strain evidence="6 7">NT0128</strain>
    </source>
</reference>
<dbReference type="PRINTS" id="PR00455">
    <property type="entry name" value="HTHTETR"/>
</dbReference>
<dbReference type="OrthoDB" id="270177at2"/>
<dbReference type="InterPro" id="IPR011075">
    <property type="entry name" value="TetR_C"/>
</dbReference>
<dbReference type="InterPro" id="IPR023772">
    <property type="entry name" value="DNA-bd_HTH_TetR-type_CS"/>
</dbReference>
<dbReference type="GO" id="GO:0003677">
    <property type="term" value="F:DNA binding"/>
    <property type="evidence" value="ECO:0007669"/>
    <property type="project" value="UniProtKB-UniRule"/>
</dbReference>
<protein>
    <submittedName>
        <fullName evidence="6">TetR family transcriptional regulator</fullName>
    </submittedName>
</protein>
<dbReference type="Pfam" id="PF00440">
    <property type="entry name" value="TetR_N"/>
    <property type="match status" value="1"/>
</dbReference>
<evidence type="ECO:0000313" key="7">
    <source>
        <dbReference type="Proteomes" id="UP000032487"/>
    </source>
</evidence>
<dbReference type="PROSITE" id="PS50977">
    <property type="entry name" value="HTH_TETR_2"/>
    <property type="match status" value="1"/>
</dbReference>
<dbReference type="InterPro" id="IPR036271">
    <property type="entry name" value="Tet_transcr_reg_TetR-rel_C_sf"/>
</dbReference>
<dbReference type="PANTHER" id="PTHR47506">
    <property type="entry name" value="TRANSCRIPTIONAL REGULATORY PROTEIN"/>
    <property type="match status" value="1"/>
</dbReference>
<proteinExistence type="predicted"/>
<dbReference type="AlphaFoldDB" id="A0A0D9AH52"/>
<sequence>MAERGRPRGFDRTQALAKAMELFWEKGYEGASMAELTSTMGIGSPSLYAAFGSKEGLFREAVALYSATDGAPIWASALAASTAYGTVEALLMTTAREFSRSDKPRGCLVILSALHATEASANVRAELAARRAHNTRLLAEHLAQGIERGELSPTVDLEAVARYYITVQQGMSIQARDGADREALESIARSALAAWQPLTQATPSPA</sequence>
<evidence type="ECO:0000256" key="1">
    <source>
        <dbReference type="ARBA" id="ARBA00023015"/>
    </source>
</evidence>
<feature type="domain" description="HTH tetR-type" evidence="5">
    <location>
        <begin position="9"/>
        <end position="69"/>
    </location>
</feature>
<dbReference type="Proteomes" id="UP000032487">
    <property type="component" value="Unassembled WGS sequence"/>
</dbReference>
<dbReference type="InterPro" id="IPR009057">
    <property type="entry name" value="Homeodomain-like_sf"/>
</dbReference>
<comment type="caution">
    <text evidence="6">The sequence shown here is derived from an EMBL/GenBank/DDBJ whole genome shotgun (WGS) entry which is preliminary data.</text>
</comment>
<dbReference type="SUPFAM" id="SSF46689">
    <property type="entry name" value="Homeodomain-like"/>
    <property type="match status" value="1"/>
</dbReference>
<dbReference type="PANTHER" id="PTHR47506:SF1">
    <property type="entry name" value="HTH-TYPE TRANSCRIPTIONAL REGULATOR YJDC"/>
    <property type="match status" value="1"/>
</dbReference>
<evidence type="ECO:0000313" key="6">
    <source>
        <dbReference type="EMBL" id="KJH80370.1"/>
    </source>
</evidence>
<dbReference type="PATRIC" id="fig|316.101.peg.3736"/>
<dbReference type="Gene3D" id="1.10.10.60">
    <property type="entry name" value="Homeodomain-like"/>
    <property type="match status" value="1"/>
</dbReference>
<dbReference type="Pfam" id="PF16925">
    <property type="entry name" value="TetR_C_13"/>
    <property type="match status" value="1"/>
</dbReference>
<evidence type="ECO:0000256" key="3">
    <source>
        <dbReference type="ARBA" id="ARBA00023163"/>
    </source>
</evidence>
<dbReference type="PROSITE" id="PS01081">
    <property type="entry name" value="HTH_TETR_1"/>
    <property type="match status" value="1"/>
</dbReference>
<name>A0A0D9AH52_STUST</name>
<dbReference type="InterPro" id="IPR001647">
    <property type="entry name" value="HTH_TetR"/>
</dbReference>
<evidence type="ECO:0000259" key="5">
    <source>
        <dbReference type="PROSITE" id="PS50977"/>
    </source>
</evidence>
<keyword evidence="1" id="KW-0805">Transcription regulation</keyword>
<dbReference type="Gene3D" id="1.10.357.10">
    <property type="entry name" value="Tetracycline Repressor, domain 2"/>
    <property type="match status" value="1"/>
</dbReference>
<evidence type="ECO:0000256" key="2">
    <source>
        <dbReference type="ARBA" id="ARBA00023125"/>
    </source>
</evidence>
<dbReference type="RefSeq" id="WP_045162995.1">
    <property type="nucleotide sequence ID" value="NZ_JYHV01000029.1"/>
</dbReference>
<keyword evidence="2 4" id="KW-0238">DNA-binding</keyword>
<accession>A0A0D9AH52</accession>
<gene>
    <name evidence="6" type="ORF">UF78_14890</name>
</gene>
<keyword evidence="3" id="KW-0804">Transcription</keyword>
<dbReference type="EMBL" id="JYHV01000029">
    <property type="protein sequence ID" value="KJH80370.1"/>
    <property type="molecule type" value="Genomic_DNA"/>
</dbReference>
<dbReference type="SUPFAM" id="SSF48498">
    <property type="entry name" value="Tetracyclin repressor-like, C-terminal domain"/>
    <property type="match status" value="1"/>
</dbReference>
<organism evidence="6 7">
    <name type="scientific">Stutzerimonas stutzeri</name>
    <name type="common">Pseudomonas stutzeri</name>
    <dbReference type="NCBI Taxonomy" id="316"/>
    <lineage>
        <taxon>Bacteria</taxon>
        <taxon>Pseudomonadati</taxon>
        <taxon>Pseudomonadota</taxon>
        <taxon>Gammaproteobacteria</taxon>
        <taxon>Pseudomonadales</taxon>
        <taxon>Pseudomonadaceae</taxon>
        <taxon>Stutzerimonas</taxon>
    </lineage>
</organism>
<feature type="DNA-binding region" description="H-T-H motif" evidence="4">
    <location>
        <begin position="32"/>
        <end position="51"/>
    </location>
</feature>
<evidence type="ECO:0000256" key="4">
    <source>
        <dbReference type="PROSITE-ProRule" id="PRU00335"/>
    </source>
</evidence>